<dbReference type="PRINTS" id="PR00719">
    <property type="entry name" value="LMWPTPASE"/>
</dbReference>
<dbReference type="Proteomes" id="UP000594800">
    <property type="component" value="Chromosome"/>
</dbReference>
<feature type="active site" description="Proton donor" evidence="5">
    <location>
        <position position="114"/>
    </location>
</feature>
<evidence type="ECO:0000256" key="2">
    <source>
        <dbReference type="ARBA" id="ARBA00013064"/>
    </source>
</evidence>
<evidence type="ECO:0000259" key="6">
    <source>
        <dbReference type="SMART" id="SM00226"/>
    </source>
</evidence>
<gene>
    <name evidence="7" type="ORF">I0K15_11920</name>
</gene>
<sequence>MTTRILFVCLGNICRSPAAEAVMRSHAPGLELDSAGTGAWHAGSPPDPRALAEGLRRGIDYNDLRARRVEPADYTSFDIIFAMDRQNLADLKARAPKDCTARIELFLGDREVPDPYYDDSFEQMFDLIEDRVQELMATL</sequence>
<dbReference type="PANTHER" id="PTHR11717:SF7">
    <property type="entry name" value="LOW MOLECULAR WEIGHT PHOSPHOTYROSINE PROTEIN PHOSPHATASE"/>
    <property type="match status" value="1"/>
</dbReference>
<feature type="active site" description="Nucleophile" evidence="5">
    <location>
        <position position="9"/>
    </location>
</feature>
<accession>A0A7S9LNT3</accession>
<keyword evidence="4" id="KW-0904">Protein phosphatase</keyword>
<evidence type="ECO:0000256" key="1">
    <source>
        <dbReference type="ARBA" id="ARBA00011063"/>
    </source>
</evidence>
<dbReference type="InterPro" id="IPR023485">
    <property type="entry name" value="Ptyr_pPase"/>
</dbReference>
<dbReference type="CDD" id="cd16343">
    <property type="entry name" value="LMWPTP"/>
    <property type="match status" value="1"/>
</dbReference>
<dbReference type="AlphaFoldDB" id="A0A7S9LNT3"/>
<protein>
    <recommendedName>
        <fullName evidence="2">protein-tyrosine-phosphatase</fullName>
        <ecNumber evidence="2">3.1.3.48</ecNumber>
    </recommendedName>
</protein>
<dbReference type="SMART" id="SM00226">
    <property type="entry name" value="LMWPc"/>
    <property type="match status" value="1"/>
</dbReference>
<comment type="similarity">
    <text evidence="1">Belongs to the low molecular weight phosphotyrosine protein phosphatase family.</text>
</comment>
<evidence type="ECO:0000256" key="3">
    <source>
        <dbReference type="ARBA" id="ARBA00022801"/>
    </source>
</evidence>
<evidence type="ECO:0000256" key="5">
    <source>
        <dbReference type="PIRSR" id="PIRSR617867-1"/>
    </source>
</evidence>
<evidence type="ECO:0000313" key="8">
    <source>
        <dbReference type="Proteomes" id="UP000594800"/>
    </source>
</evidence>
<dbReference type="Gene3D" id="3.40.50.2300">
    <property type="match status" value="1"/>
</dbReference>
<dbReference type="Pfam" id="PF01451">
    <property type="entry name" value="LMWPc"/>
    <property type="match status" value="1"/>
</dbReference>
<name>A0A7S9LNT3_9RHOB</name>
<dbReference type="GO" id="GO:0004725">
    <property type="term" value="F:protein tyrosine phosphatase activity"/>
    <property type="evidence" value="ECO:0007669"/>
    <property type="project" value="UniProtKB-EC"/>
</dbReference>
<evidence type="ECO:0000256" key="4">
    <source>
        <dbReference type="ARBA" id="ARBA00022912"/>
    </source>
</evidence>
<dbReference type="EC" id="3.1.3.48" evidence="2"/>
<dbReference type="PANTHER" id="PTHR11717">
    <property type="entry name" value="LOW MOLECULAR WEIGHT PROTEIN TYROSINE PHOSPHATASE"/>
    <property type="match status" value="1"/>
</dbReference>
<proteinExistence type="inferred from homology"/>
<keyword evidence="3" id="KW-0378">Hydrolase</keyword>
<dbReference type="InterPro" id="IPR050438">
    <property type="entry name" value="LMW_PTPase"/>
</dbReference>
<dbReference type="InterPro" id="IPR017867">
    <property type="entry name" value="Tyr_phospatase_low_mol_wt"/>
</dbReference>
<dbReference type="KEGG" id="poz:I0K15_11920"/>
<feature type="domain" description="Phosphotyrosine protein phosphatase I" evidence="6">
    <location>
        <begin position="3"/>
        <end position="138"/>
    </location>
</feature>
<evidence type="ECO:0000313" key="7">
    <source>
        <dbReference type="EMBL" id="QPH52532.1"/>
    </source>
</evidence>
<dbReference type="InterPro" id="IPR036196">
    <property type="entry name" value="Ptyr_pPase_sf"/>
</dbReference>
<feature type="active site" evidence="5">
    <location>
        <position position="15"/>
    </location>
</feature>
<reference evidence="7 8" key="1">
    <citation type="submission" date="2020-11" db="EMBL/GenBank/DDBJ databases">
        <title>Description of Pontivivens ytuae sp. nov. isolated from deep sea sediment of Mariana Trench.</title>
        <authorList>
            <person name="Wang Z."/>
            <person name="Sun Q.-L."/>
            <person name="Xu X.-D."/>
            <person name="Tang Y.-Z."/>
            <person name="Zhang J."/>
        </authorList>
    </citation>
    <scope>NUCLEOTIDE SEQUENCE [LARGE SCALE GENOMIC DNA]</scope>
    <source>
        <strain evidence="7 8">MT2928</strain>
    </source>
</reference>
<organism evidence="7 8">
    <name type="scientific">Pontivivens ytuae</name>
    <dbReference type="NCBI Taxonomy" id="2789856"/>
    <lineage>
        <taxon>Bacteria</taxon>
        <taxon>Pseudomonadati</taxon>
        <taxon>Pseudomonadota</taxon>
        <taxon>Alphaproteobacteria</taxon>
        <taxon>Rhodobacterales</taxon>
        <taxon>Paracoccaceae</taxon>
        <taxon>Pontivivens</taxon>
    </lineage>
</organism>
<dbReference type="SUPFAM" id="SSF52788">
    <property type="entry name" value="Phosphotyrosine protein phosphatases I"/>
    <property type="match status" value="1"/>
</dbReference>
<keyword evidence="8" id="KW-1185">Reference proteome</keyword>
<dbReference type="EMBL" id="CP064942">
    <property type="protein sequence ID" value="QPH52532.1"/>
    <property type="molecule type" value="Genomic_DNA"/>
</dbReference>